<accession>A0A8S4BE88</accession>
<feature type="compositionally biased region" description="Low complexity" evidence="1">
    <location>
        <begin position="283"/>
        <end position="300"/>
    </location>
</feature>
<evidence type="ECO:0000256" key="1">
    <source>
        <dbReference type="SAM" id="MobiDB-lite"/>
    </source>
</evidence>
<organism evidence="2 3">
    <name type="scientific">Menidia menidia</name>
    <name type="common">Atlantic silverside</name>
    <dbReference type="NCBI Taxonomy" id="238744"/>
    <lineage>
        <taxon>Eukaryota</taxon>
        <taxon>Metazoa</taxon>
        <taxon>Chordata</taxon>
        <taxon>Craniata</taxon>
        <taxon>Vertebrata</taxon>
        <taxon>Euteleostomi</taxon>
        <taxon>Actinopterygii</taxon>
        <taxon>Neopterygii</taxon>
        <taxon>Teleostei</taxon>
        <taxon>Neoteleostei</taxon>
        <taxon>Acanthomorphata</taxon>
        <taxon>Ovalentaria</taxon>
        <taxon>Atherinomorphae</taxon>
        <taxon>Atheriniformes</taxon>
        <taxon>Atherinopsidae</taxon>
        <taxon>Menidiinae</taxon>
        <taxon>Menidia</taxon>
    </lineage>
</organism>
<dbReference type="Proteomes" id="UP000677803">
    <property type="component" value="Unassembled WGS sequence"/>
</dbReference>
<proteinExistence type="predicted"/>
<evidence type="ECO:0000313" key="3">
    <source>
        <dbReference type="Proteomes" id="UP000677803"/>
    </source>
</evidence>
<reference evidence="2" key="1">
    <citation type="submission" date="2021-05" db="EMBL/GenBank/DDBJ databases">
        <authorList>
            <person name="Tigano A."/>
        </authorList>
    </citation>
    <scope>NUCLEOTIDE SEQUENCE</scope>
</reference>
<dbReference type="EMBL" id="CAJRST010014446">
    <property type="protein sequence ID" value="CAG5929452.1"/>
    <property type="molecule type" value="Genomic_DNA"/>
</dbReference>
<evidence type="ECO:0000313" key="2">
    <source>
        <dbReference type="EMBL" id="CAG5929452.1"/>
    </source>
</evidence>
<dbReference type="AlphaFoldDB" id="A0A8S4BE88"/>
<gene>
    <name evidence="2" type="ORF">MMEN_LOCUS13073</name>
</gene>
<feature type="region of interest" description="Disordered" evidence="1">
    <location>
        <begin position="283"/>
        <end position="320"/>
    </location>
</feature>
<protein>
    <submittedName>
        <fullName evidence="2">(Atlantic silverside) hypothetical protein</fullName>
    </submittedName>
</protein>
<sequence>MKKMRQTHPVIYSKSPHRRGDSEILMRPTAAFFAASIGDFAPLAALCPVMPPFTPSRAAMAAIGTKLAASATSPPTKAATADDPEASSGILFSPGLFTALLTCSTRPKKAPSKAPVATPARTTKNSFNTEALACFLTSSANLIGVILSAPCCHHLVYCLEQGLQLELVAPVVILLCVLPVFIIEDVTPAAAPLHQAAQVVILTDKLLDFHPFGQLVTMIFVNPKDNEKSVRPRRTLCDAAHDLSLHLILRPPAVKKTRGVNQTSSSPGCMTIRTRSGELLALSCSNPETSSSSTLATTVSGKRRASPAPSKGKATDPNPL</sequence>
<comment type="caution">
    <text evidence="2">The sequence shown here is derived from an EMBL/GenBank/DDBJ whole genome shotgun (WGS) entry which is preliminary data.</text>
</comment>
<name>A0A8S4BE88_9TELE</name>
<keyword evidence="3" id="KW-1185">Reference proteome</keyword>